<evidence type="ECO:0000313" key="3">
    <source>
        <dbReference type="Proteomes" id="UP000255297"/>
    </source>
</evidence>
<name>A0A378LSN7_9GAMM</name>
<keyword evidence="3" id="KW-1185">Reference proteome</keyword>
<dbReference type="STRING" id="1122170.GCA_000701265_00494"/>
<protein>
    <submittedName>
        <fullName evidence="2">ABC transporter auxiliary component</fullName>
    </submittedName>
</protein>
<dbReference type="Gene3D" id="3.40.50.10610">
    <property type="entry name" value="ABC-type transport auxiliary lipoprotein component"/>
    <property type="match status" value="1"/>
</dbReference>
<dbReference type="Proteomes" id="UP000255297">
    <property type="component" value="Unassembled WGS sequence"/>
</dbReference>
<dbReference type="RefSeq" id="WP_031564896.1">
    <property type="nucleotide sequence ID" value="NZ_CAAAIS010000001.1"/>
</dbReference>
<reference evidence="2 3" key="1">
    <citation type="submission" date="2018-06" db="EMBL/GenBank/DDBJ databases">
        <authorList>
            <consortium name="Pathogen Informatics"/>
            <person name="Doyle S."/>
        </authorList>
    </citation>
    <scope>NUCLEOTIDE SEQUENCE [LARGE SCALE GENOMIC DNA]</scope>
    <source>
        <strain evidence="2 3">NCTC11532</strain>
    </source>
</reference>
<dbReference type="PROSITE" id="PS51257">
    <property type="entry name" value="PROKAR_LIPOPROTEIN"/>
    <property type="match status" value="1"/>
</dbReference>
<sequence>MKKLTVLMVLGLCTVMLSACSPVKISVKNQYQLSAYSTKKVSKIPMPITLLVTAPDAAAGYQTDQMLYIKKPFELEPFVKNAWVNSPADMLYPLIIQSLQSTNLFKAVTSNAYTLGANYRLDTQLLALQQNFLKKPSVLEFSVKVVLTHVSDNKVLGSKIFNLKIPCPSDTPYGGVIAANKATQIFTGDLAIFVVSHIGHEQDT</sequence>
<evidence type="ECO:0000313" key="2">
    <source>
        <dbReference type="EMBL" id="STY29793.1"/>
    </source>
</evidence>
<keyword evidence="1" id="KW-0732">Signal</keyword>
<gene>
    <name evidence="2" type="ORF">NCTC11532_01992</name>
</gene>
<dbReference type="EMBL" id="UGPB01000001">
    <property type="protein sequence ID" value="STY29793.1"/>
    <property type="molecule type" value="Genomic_DNA"/>
</dbReference>
<dbReference type="AlphaFoldDB" id="A0A378LSN7"/>
<accession>A0A378LSN7</accession>
<dbReference type="OrthoDB" id="5624722at2"/>
<dbReference type="SUPFAM" id="SSF159594">
    <property type="entry name" value="XCC0632-like"/>
    <property type="match status" value="1"/>
</dbReference>
<evidence type="ECO:0000256" key="1">
    <source>
        <dbReference type="SAM" id="SignalP"/>
    </source>
</evidence>
<proteinExistence type="predicted"/>
<organism evidence="2 3">
    <name type="scientific">Legionella wadsworthii</name>
    <dbReference type="NCBI Taxonomy" id="28088"/>
    <lineage>
        <taxon>Bacteria</taxon>
        <taxon>Pseudomonadati</taxon>
        <taxon>Pseudomonadota</taxon>
        <taxon>Gammaproteobacteria</taxon>
        <taxon>Legionellales</taxon>
        <taxon>Legionellaceae</taxon>
        <taxon>Legionella</taxon>
    </lineage>
</organism>
<feature type="signal peptide" evidence="1">
    <location>
        <begin position="1"/>
        <end position="19"/>
    </location>
</feature>
<feature type="chain" id="PRO_5016746637" evidence="1">
    <location>
        <begin position="20"/>
        <end position="204"/>
    </location>
</feature>